<dbReference type="Gene3D" id="2.60.120.1190">
    <property type="match status" value="1"/>
</dbReference>
<evidence type="ECO:0000256" key="3">
    <source>
        <dbReference type="ARBA" id="ARBA00022729"/>
    </source>
</evidence>
<dbReference type="EMBL" id="JBFDAA010000016">
    <property type="protein sequence ID" value="KAL1117262.1"/>
    <property type="molecule type" value="Genomic_DNA"/>
</dbReference>
<dbReference type="Proteomes" id="UP001558652">
    <property type="component" value="Unassembled WGS sequence"/>
</dbReference>
<feature type="region of interest" description="Disordered" evidence="8">
    <location>
        <begin position="172"/>
        <end position="193"/>
    </location>
</feature>
<dbReference type="InterPro" id="IPR008266">
    <property type="entry name" value="Tyr_kinase_AS"/>
</dbReference>
<evidence type="ECO:0000259" key="10">
    <source>
        <dbReference type="PROSITE" id="PS50011"/>
    </source>
</evidence>
<dbReference type="PANTHER" id="PTHR24416:SF580">
    <property type="entry name" value="DISCOIDIN DOMAIN RECEPTOR, ISOFORM F"/>
    <property type="match status" value="1"/>
</dbReference>
<evidence type="ECO:0000256" key="4">
    <source>
        <dbReference type="ARBA" id="ARBA00022989"/>
    </source>
</evidence>
<dbReference type="PRINTS" id="PR00109">
    <property type="entry name" value="TYRKINASE"/>
</dbReference>
<dbReference type="Gene3D" id="1.10.510.10">
    <property type="entry name" value="Transferase(Phosphotransferase) domain 1"/>
    <property type="match status" value="1"/>
</dbReference>
<evidence type="ECO:0000256" key="5">
    <source>
        <dbReference type="ARBA" id="ARBA00023136"/>
    </source>
</evidence>
<dbReference type="InterPro" id="IPR050122">
    <property type="entry name" value="RTK"/>
</dbReference>
<evidence type="ECO:0000256" key="7">
    <source>
        <dbReference type="ARBA" id="ARBA00023180"/>
    </source>
</evidence>
<dbReference type="Pfam" id="PF07714">
    <property type="entry name" value="PK_Tyr_Ser-Thr"/>
    <property type="match status" value="1"/>
</dbReference>
<evidence type="ECO:0000256" key="6">
    <source>
        <dbReference type="ARBA" id="ARBA00023157"/>
    </source>
</evidence>
<evidence type="ECO:0000313" key="12">
    <source>
        <dbReference type="Proteomes" id="UP001558652"/>
    </source>
</evidence>
<reference evidence="11 12" key="1">
    <citation type="submission" date="2024-07" db="EMBL/GenBank/DDBJ databases">
        <title>Chromosome-level genome assembly of the water stick insect Ranatra chinensis (Heteroptera: Nepidae).</title>
        <authorList>
            <person name="Liu X."/>
        </authorList>
    </citation>
    <scope>NUCLEOTIDE SEQUENCE [LARGE SCALE GENOMIC DNA]</scope>
    <source>
        <strain evidence="11">Cailab_2021Rc</strain>
        <tissue evidence="11">Muscle</tissue>
    </source>
</reference>
<name>A0ABD0Y1A8_9HEMI</name>
<dbReference type="InterPro" id="IPR001245">
    <property type="entry name" value="Ser-Thr/Tyr_kinase_cat_dom"/>
</dbReference>
<comment type="subcellular location">
    <subcellularLocation>
        <location evidence="1">Membrane</location>
        <topology evidence="1">Single-pass type I membrane protein</topology>
    </subcellularLocation>
</comment>
<dbReference type="FunFam" id="1.10.510.10:FF:000053">
    <property type="entry name" value="Epithelial discoidin domain-containing receptor 1"/>
    <property type="match status" value="1"/>
</dbReference>
<keyword evidence="7" id="KW-0325">Glycoprotein</keyword>
<dbReference type="PANTHER" id="PTHR24416">
    <property type="entry name" value="TYROSINE-PROTEIN KINASE RECEPTOR"/>
    <property type="match status" value="1"/>
</dbReference>
<evidence type="ECO:0000256" key="1">
    <source>
        <dbReference type="ARBA" id="ARBA00004479"/>
    </source>
</evidence>
<evidence type="ECO:0000256" key="9">
    <source>
        <dbReference type="SAM" id="Phobius"/>
    </source>
</evidence>
<feature type="transmembrane region" description="Helical" evidence="9">
    <location>
        <begin position="196"/>
        <end position="220"/>
    </location>
</feature>
<evidence type="ECO:0000313" key="11">
    <source>
        <dbReference type="EMBL" id="KAL1117262.1"/>
    </source>
</evidence>
<dbReference type="GO" id="GO:0016020">
    <property type="term" value="C:membrane"/>
    <property type="evidence" value="ECO:0007669"/>
    <property type="project" value="UniProtKB-SubCell"/>
</dbReference>
<sequence>MRGGLGQLVDGLYGADDFLQEARQQSSGSRWVGWLNESQQGDALEIIFEFDGIRKFTSMHLHTSHVVTRDVQVFSSAEVSFSLDGERYQMNPVKFVPKLDLPDEWNTALNITIPLHNRLAVYLKIHLRFAARWLLLSEVTFDSVRVSGNVTEESLDEFYSRPDNNQVDIVPRTGGETTHARKEVTPGTSPSSQTQAYIGLITGVLAMIVLLLGCTVLLMVRRGRKKVALLHKHTGLGTKPGVTINMKDLKMSTPIINNGLNSGGVNGTSKGVYGHMAVGEESEDSENSSVYHEPYKLLPSAKQEYGCLIKKEPISASKSAEYNTGLCRSLDFTSVNSFQDEVKFSSPSLYNLTPPPPPASRPPPYEMSTNFNNTLNKSLPNTQFENYYAATDIIKTERREQHLTPGKITPYKLPDGSPTDNAPIMEFSRHRLRVIEKMGEGTFGLIHLCETEGVPEYNGMSSYHKKRVIVKSLWRGCNEAAKKEFLRESSWLGSLRDPNVARVVGVCSQEEPYCILQEYCEFGDMPTFLQLQASSPDEENPALSYGCLIYMATQVASGMKFLESLELVHRDLAARNCLVGKSYQIKVSDHAMYCSQYEGDYYISDTKTKLPIRWMAWESLLLGKHSPKSDVWSFAVTLWEMLVVCGQRPFGELTSEQVVENCNHWYQGDGQQRMLPRPSNCPREIYDLMTECWKRNEVDRPRFSEIHLFLQRKNLGYSPSIA</sequence>
<dbReference type="Gene3D" id="3.30.200.20">
    <property type="entry name" value="Phosphorylase Kinase, domain 1"/>
    <property type="match status" value="1"/>
</dbReference>
<keyword evidence="3" id="KW-0732">Signal</keyword>
<keyword evidence="2 9" id="KW-0812">Transmembrane</keyword>
<dbReference type="PROSITE" id="PS50011">
    <property type="entry name" value="PROTEIN_KINASE_DOM"/>
    <property type="match status" value="1"/>
</dbReference>
<keyword evidence="12" id="KW-1185">Reference proteome</keyword>
<keyword evidence="5 9" id="KW-0472">Membrane</keyword>
<dbReference type="SMART" id="SM00219">
    <property type="entry name" value="TyrKc"/>
    <property type="match status" value="1"/>
</dbReference>
<proteinExistence type="predicted"/>
<dbReference type="SUPFAM" id="SSF56112">
    <property type="entry name" value="Protein kinase-like (PK-like)"/>
    <property type="match status" value="1"/>
</dbReference>
<dbReference type="AlphaFoldDB" id="A0ABD0Y1A8"/>
<dbReference type="InterPro" id="IPR000719">
    <property type="entry name" value="Prot_kinase_dom"/>
</dbReference>
<dbReference type="InterPro" id="IPR011009">
    <property type="entry name" value="Kinase-like_dom_sf"/>
</dbReference>
<gene>
    <name evidence="11" type="ORF">AAG570_004588</name>
</gene>
<evidence type="ECO:0000256" key="8">
    <source>
        <dbReference type="SAM" id="MobiDB-lite"/>
    </source>
</evidence>
<feature type="domain" description="Protein kinase" evidence="10">
    <location>
        <begin position="432"/>
        <end position="710"/>
    </location>
</feature>
<keyword evidence="4 9" id="KW-1133">Transmembrane helix</keyword>
<dbReference type="InterPro" id="IPR020635">
    <property type="entry name" value="Tyr_kinase_cat_dom"/>
</dbReference>
<keyword evidence="6" id="KW-1015">Disulfide bond</keyword>
<accession>A0ABD0Y1A8</accession>
<dbReference type="Pfam" id="PF21114">
    <property type="entry name" value="DDR1-2_DS-like"/>
    <property type="match status" value="1"/>
</dbReference>
<organism evidence="11 12">
    <name type="scientific">Ranatra chinensis</name>
    <dbReference type="NCBI Taxonomy" id="642074"/>
    <lineage>
        <taxon>Eukaryota</taxon>
        <taxon>Metazoa</taxon>
        <taxon>Ecdysozoa</taxon>
        <taxon>Arthropoda</taxon>
        <taxon>Hexapoda</taxon>
        <taxon>Insecta</taxon>
        <taxon>Pterygota</taxon>
        <taxon>Neoptera</taxon>
        <taxon>Paraneoptera</taxon>
        <taxon>Hemiptera</taxon>
        <taxon>Heteroptera</taxon>
        <taxon>Panheteroptera</taxon>
        <taxon>Nepomorpha</taxon>
        <taxon>Nepidae</taxon>
        <taxon>Ranatrinae</taxon>
        <taxon>Ranatra</taxon>
    </lineage>
</organism>
<dbReference type="InterPro" id="IPR048525">
    <property type="entry name" value="DDR1-2_DS-like"/>
</dbReference>
<dbReference type="PROSITE" id="PS00109">
    <property type="entry name" value="PROTEIN_KINASE_TYR"/>
    <property type="match status" value="1"/>
</dbReference>
<protein>
    <recommendedName>
        <fullName evidence="10">Protein kinase domain-containing protein</fullName>
    </recommendedName>
</protein>
<evidence type="ECO:0000256" key="2">
    <source>
        <dbReference type="ARBA" id="ARBA00022692"/>
    </source>
</evidence>
<comment type="caution">
    <text evidence="11">The sequence shown here is derived from an EMBL/GenBank/DDBJ whole genome shotgun (WGS) entry which is preliminary data.</text>
</comment>